<organism evidence="2 3">
    <name type="scientific">Coniochaeta pulveracea</name>
    <dbReference type="NCBI Taxonomy" id="177199"/>
    <lineage>
        <taxon>Eukaryota</taxon>
        <taxon>Fungi</taxon>
        <taxon>Dikarya</taxon>
        <taxon>Ascomycota</taxon>
        <taxon>Pezizomycotina</taxon>
        <taxon>Sordariomycetes</taxon>
        <taxon>Sordariomycetidae</taxon>
        <taxon>Coniochaetales</taxon>
        <taxon>Coniochaetaceae</taxon>
        <taxon>Coniochaeta</taxon>
    </lineage>
</organism>
<feature type="compositionally biased region" description="Low complexity" evidence="1">
    <location>
        <begin position="78"/>
        <end position="98"/>
    </location>
</feature>
<feature type="compositionally biased region" description="Acidic residues" evidence="1">
    <location>
        <begin position="942"/>
        <end position="952"/>
    </location>
</feature>
<feature type="compositionally biased region" description="Low complexity" evidence="1">
    <location>
        <begin position="147"/>
        <end position="156"/>
    </location>
</feature>
<feature type="compositionally biased region" description="Pro residues" evidence="1">
    <location>
        <begin position="106"/>
        <end position="116"/>
    </location>
</feature>
<proteinExistence type="predicted"/>
<keyword evidence="3" id="KW-1185">Reference proteome</keyword>
<dbReference type="OrthoDB" id="3870679at2759"/>
<feature type="compositionally biased region" description="Basic and acidic residues" evidence="1">
    <location>
        <begin position="493"/>
        <end position="506"/>
    </location>
</feature>
<feature type="compositionally biased region" description="Basic residues" evidence="1">
    <location>
        <begin position="407"/>
        <end position="416"/>
    </location>
</feature>
<feature type="region of interest" description="Disordered" evidence="1">
    <location>
        <begin position="732"/>
        <end position="804"/>
    </location>
</feature>
<evidence type="ECO:0000313" key="3">
    <source>
        <dbReference type="Proteomes" id="UP000275385"/>
    </source>
</evidence>
<evidence type="ECO:0000256" key="1">
    <source>
        <dbReference type="SAM" id="MobiDB-lite"/>
    </source>
</evidence>
<feature type="region of interest" description="Disordered" evidence="1">
    <location>
        <begin position="610"/>
        <end position="686"/>
    </location>
</feature>
<feature type="compositionally biased region" description="Low complexity" evidence="1">
    <location>
        <begin position="117"/>
        <end position="131"/>
    </location>
</feature>
<feature type="compositionally biased region" description="Polar residues" evidence="1">
    <location>
        <begin position="646"/>
        <end position="656"/>
    </location>
</feature>
<sequence length="1088" mass="120222">MTASAEARPPPTAMNAHLDSRVKLKLDGLDGHLPGQLRRHKLLPHPRGERVYGSNGAIVIPRSRPVKLDLDDTANTLSKASVSRRSSSQPSISSVSLRRTQRVAPGPDPPPTPPAPSRTSSSSHSALPSSPNYVAVPLQGPDRVDASPVTPTNQQSPPTPNLTPERSPPALALPEQRPKPRPVANDRIPSKMSTVTDSRAESFRTAKESLESSEGEDGESTSRPILPSTHSSYSTVRQVTPEPKKKQRHTVGLGLGLESSQEEITPTKGESSKFDGGWASGGHVEAEWDENLMRNVTIRKRRRGPVPMEENGNGETNEVVEDLTVTPTNAIKALRSSSLALQDSPIVYPTRGILSDSIKPSGTATGRPISQSSINMDVRRVSTTSTSSTVSTVVEAILVEKPPQRRQTLRHVRKQSGLRESLTDISVTPSSSVSSSLPVSDAQNRIKTTNGVRSDARARHVSLDSNITQNSISSRRARREIQKSGGIPVVVIPERRSSTKSSKEPSLRSTSSRRSKRSQSLGSAGPVSRQSRSMERTPIFERPGRLSRTHSDSDGSRRGDQRTMDFPPVIPTRSSSRSAPTSHNASRTASLTADSLRAHNALQAERARKALESLPTEGFKDPRPEARSDKEKTGSSGQAARARQGSAKTPETQTLSPEVGREKHRHSEKDAHHTSPHVDRHGDPFFGQRLSVQKTPFSLASVDTNGTFPELSEAMAVNIYPHQNKSVLVVEHSNRPSENSSLESKRQSEGSPSEQQKRYSLHDNPVVRSTAPDSDIPVTPPQPLSMGDVDSPLRNPRAPPKPPLEMPAMPAIQFIPATPSGLTPMRDRERQMGNYFEEVVEKPKPKPMSLLRRTLTRRRFSEYGPSSPFSPGILSRPGILARTFSLSRTTRREPAGYFDYPTREPIYPSPDDRPREEHKLHPFWRPAHPEFYPDHYGSYSESDSESDSDDEYYTPREETYRYPPVDNRPMPPRRSLSARVKRTFAILPASRAQYHVYDERDGVTAQRTIRRTPSGNLRVVQHRRSLDSLRHYYSRPYTSEGPGMGGLGRPGLWRTYSLSRTLGSKIEKIGSLPRRLMARPRSEMELVM</sequence>
<feature type="compositionally biased region" description="Basic and acidic residues" evidence="1">
    <location>
        <begin position="659"/>
        <end position="683"/>
    </location>
</feature>
<feature type="compositionally biased region" description="Polar residues" evidence="1">
    <location>
        <begin position="441"/>
        <end position="452"/>
    </location>
</feature>
<feature type="compositionally biased region" description="Polar residues" evidence="1">
    <location>
        <begin position="463"/>
        <end position="474"/>
    </location>
</feature>
<reference evidence="2 3" key="1">
    <citation type="submission" date="2018-08" db="EMBL/GenBank/DDBJ databases">
        <title>Draft genome of the lignicolous fungus Coniochaeta pulveracea.</title>
        <authorList>
            <person name="Borstlap C.J."/>
            <person name="De Witt R.N."/>
            <person name="Botha A."/>
            <person name="Volschenk H."/>
        </authorList>
    </citation>
    <scope>NUCLEOTIDE SEQUENCE [LARGE SCALE GENOMIC DNA]</scope>
    <source>
        <strain evidence="2 3">CAB683</strain>
    </source>
</reference>
<gene>
    <name evidence="2" type="ORF">DL546_009711</name>
</gene>
<feature type="compositionally biased region" description="Basic and acidic residues" evidence="1">
    <location>
        <begin position="618"/>
        <end position="633"/>
    </location>
</feature>
<feature type="compositionally biased region" description="Low complexity" evidence="1">
    <location>
        <begin position="571"/>
        <end position="586"/>
    </location>
</feature>
<feature type="region of interest" description="Disordered" evidence="1">
    <location>
        <begin position="406"/>
        <end position="593"/>
    </location>
</feature>
<feature type="region of interest" description="Disordered" evidence="1">
    <location>
        <begin position="78"/>
        <end position="282"/>
    </location>
</feature>
<feature type="compositionally biased region" description="Low complexity" evidence="1">
    <location>
        <begin position="426"/>
        <end position="440"/>
    </location>
</feature>
<protein>
    <submittedName>
        <fullName evidence="2">Uncharacterized protein</fullName>
    </submittedName>
</protein>
<feature type="compositionally biased region" description="Basic and acidic residues" evidence="1">
    <location>
        <begin position="198"/>
        <end position="210"/>
    </location>
</feature>
<feature type="region of interest" description="Disordered" evidence="1">
    <location>
        <begin position="935"/>
        <end position="973"/>
    </location>
</feature>
<dbReference type="STRING" id="177199.A0A420YP54"/>
<dbReference type="Proteomes" id="UP000275385">
    <property type="component" value="Unassembled WGS sequence"/>
</dbReference>
<dbReference type="EMBL" id="QVQW01000001">
    <property type="protein sequence ID" value="RKU49648.1"/>
    <property type="molecule type" value="Genomic_DNA"/>
</dbReference>
<feature type="compositionally biased region" description="Polar residues" evidence="1">
    <location>
        <begin position="228"/>
        <end position="238"/>
    </location>
</feature>
<feature type="region of interest" description="Disordered" evidence="1">
    <location>
        <begin position="895"/>
        <end position="918"/>
    </location>
</feature>
<dbReference type="AlphaFoldDB" id="A0A420YP54"/>
<comment type="caution">
    <text evidence="2">The sequence shown here is derived from an EMBL/GenBank/DDBJ whole genome shotgun (WGS) entry which is preliminary data.</text>
</comment>
<accession>A0A420YP54</accession>
<feature type="compositionally biased region" description="Basic and acidic residues" evidence="1">
    <location>
        <begin position="532"/>
        <end position="563"/>
    </location>
</feature>
<evidence type="ECO:0000313" key="2">
    <source>
        <dbReference type="EMBL" id="RKU49648.1"/>
    </source>
</evidence>
<name>A0A420YP54_9PEZI</name>